<feature type="domain" description="RNase H type-1" evidence="1">
    <location>
        <begin position="149"/>
        <end position="206"/>
    </location>
</feature>
<dbReference type="AlphaFoldDB" id="A0A6A2ZF87"/>
<evidence type="ECO:0000313" key="2">
    <source>
        <dbReference type="EMBL" id="KAE8689772.1"/>
    </source>
</evidence>
<comment type="caution">
    <text evidence="2">The sequence shown here is derived from an EMBL/GenBank/DDBJ whole genome shotgun (WGS) entry which is preliminary data.</text>
</comment>
<gene>
    <name evidence="2" type="ORF">F3Y22_tig00110931pilonHSYRG00068</name>
</gene>
<dbReference type="EMBL" id="VEPZ02001167">
    <property type="protein sequence ID" value="KAE8689772.1"/>
    <property type="molecule type" value="Genomic_DNA"/>
</dbReference>
<dbReference type="PANTHER" id="PTHR47723">
    <property type="entry name" value="OS05G0353850 PROTEIN"/>
    <property type="match status" value="1"/>
</dbReference>
<dbReference type="InterPro" id="IPR053151">
    <property type="entry name" value="RNase_H-like"/>
</dbReference>
<dbReference type="Proteomes" id="UP000436088">
    <property type="component" value="Unassembled WGS sequence"/>
</dbReference>
<dbReference type="GO" id="GO:0004523">
    <property type="term" value="F:RNA-DNA hybrid ribonuclease activity"/>
    <property type="evidence" value="ECO:0007669"/>
    <property type="project" value="InterPro"/>
</dbReference>
<evidence type="ECO:0000259" key="1">
    <source>
        <dbReference type="Pfam" id="PF13456"/>
    </source>
</evidence>
<sequence length="206" mass="23378">MQQGRRVTSGFTYPKRLDEFDNDDSDCVVGKSAWNEVIKPDTAIEFFSLDLIPWLVKNFHQPNHFPAFNTEYYIATQPTNVTRDYMRARNSHLAVEVSRRKSKPLPMGWFKLNTDWARQSNSGLTTCGGAIRDCYGGRIVGFSKPIVIGESNSREALSALSWGKESGAMSSMIPHIKNVLNRCWSVKFSYMPWECNKIADEIAKLA</sequence>
<dbReference type="PANTHER" id="PTHR47723:SF19">
    <property type="entry name" value="POLYNUCLEOTIDYL TRANSFERASE, RIBONUCLEASE H-LIKE SUPERFAMILY PROTEIN"/>
    <property type="match status" value="1"/>
</dbReference>
<accession>A0A6A2ZF87</accession>
<evidence type="ECO:0000313" key="3">
    <source>
        <dbReference type="Proteomes" id="UP000436088"/>
    </source>
</evidence>
<dbReference type="GO" id="GO:0003676">
    <property type="term" value="F:nucleic acid binding"/>
    <property type="evidence" value="ECO:0007669"/>
    <property type="project" value="InterPro"/>
</dbReference>
<dbReference type="Pfam" id="PF13456">
    <property type="entry name" value="RVT_3"/>
    <property type="match status" value="1"/>
</dbReference>
<organism evidence="2 3">
    <name type="scientific">Hibiscus syriacus</name>
    <name type="common">Rose of Sharon</name>
    <dbReference type="NCBI Taxonomy" id="106335"/>
    <lineage>
        <taxon>Eukaryota</taxon>
        <taxon>Viridiplantae</taxon>
        <taxon>Streptophyta</taxon>
        <taxon>Embryophyta</taxon>
        <taxon>Tracheophyta</taxon>
        <taxon>Spermatophyta</taxon>
        <taxon>Magnoliopsida</taxon>
        <taxon>eudicotyledons</taxon>
        <taxon>Gunneridae</taxon>
        <taxon>Pentapetalae</taxon>
        <taxon>rosids</taxon>
        <taxon>malvids</taxon>
        <taxon>Malvales</taxon>
        <taxon>Malvaceae</taxon>
        <taxon>Malvoideae</taxon>
        <taxon>Hibiscus</taxon>
    </lineage>
</organism>
<proteinExistence type="predicted"/>
<protein>
    <recommendedName>
        <fullName evidence="1">RNase H type-1 domain-containing protein</fullName>
    </recommendedName>
</protein>
<dbReference type="CDD" id="cd06222">
    <property type="entry name" value="RNase_H_like"/>
    <property type="match status" value="1"/>
</dbReference>
<dbReference type="InterPro" id="IPR044730">
    <property type="entry name" value="RNase_H-like_dom_plant"/>
</dbReference>
<reference evidence="2" key="1">
    <citation type="submission" date="2019-09" db="EMBL/GenBank/DDBJ databases">
        <title>Draft genome information of white flower Hibiscus syriacus.</title>
        <authorList>
            <person name="Kim Y.-M."/>
        </authorList>
    </citation>
    <scope>NUCLEOTIDE SEQUENCE [LARGE SCALE GENOMIC DNA]</scope>
    <source>
        <strain evidence="2">YM2019G1</strain>
    </source>
</reference>
<dbReference type="InterPro" id="IPR002156">
    <property type="entry name" value="RNaseH_domain"/>
</dbReference>
<name>A0A6A2ZF87_HIBSY</name>
<keyword evidence="3" id="KW-1185">Reference proteome</keyword>